<evidence type="ECO:0000256" key="2">
    <source>
        <dbReference type="ARBA" id="ARBA00005340"/>
    </source>
</evidence>
<dbReference type="EMBL" id="CP115965">
    <property type="protein sequence ID" value="WZW98310.1"/>
    <property type="molecule type" value="Genomic_DNA"/>
</dbReference>
<proteinExistence type="inferred from homology"/>
<evidence type="ECO:0000256" key="4">
    <source>
        <dbReference type="ARBA" id="ARBA00022763"/>
    </source>
</evidence>
<protein>
    <submittedName>
        <fullName evidence="9">Deoxyribonuclease IV</fullName>
        <ecNumber evidence="9">3.1.21.2</ecNumber>
    </submittedName>
</protein>
<dbReference type="PROSITE" id="PS00730">
    <property type="entry name" value="AP_NUCLEASE_F2_2"/>
    <property type="match status" value="1"/>
</dbReference>
<keyword evidence="3" id="KW-0479">Metal-binding</keyword>
<evidence type="ECO:0000256" key="7">
    <source>
        <dbReference type="ARBA" id="ARBA00023204"/>
    </source>
</evidence>
<evidence type="ECO:0000256" key="3">
    <source>
        <dbReference type="ARBA" id="ARBA00022723"/>
    </source>
</evidence>
<reference evidence="9 10" key="1">
    <citation type="journal article" date="2023" name="Environ Microbiome">
        <title>A coral-associated actinobacterium mitigates coral bleaching under heat stress.</title>
        <authorList>
            <person name="Li J."/>
            <person name="Zou Y."/>
            <person name="Li Q."/>
            <person name="Zhang J."/>
            <person name="Bourne D.G."/>
            <person name="Lyu Y."/>
            <person name="Liu C."/>
            <person name="Zhang S."/>
        </authorList>
    </citation>
    <scope>NUCLEOTIDE SEQUENCE [LARGE SCALE GENOMIC DNA]</scope>
    <source>
        <strain evidence="9 10">SCSIO 13291</strain>
    </source>
</reference>
<dbReference type="PROSITE" id="PS51432">
    <property type="entry name" value="AP_NUCLEASE_F2_4"/>
    <property type="match status" value="1"/>
</dbReference>
<dbReference type="NCBIfam" id="NF002198">
    <property type="entry name" value="PRK01060.1-3"/>
    <property type="match status" value="1"/>
</dbReference>
<keyword evidence="10" id="KW-1185">Reference proteome</keyword>
<gene>
    <name evidence="9" type="ORF">PCC79_15685</name>
</gene>
<name>A0ABZ3C6X1_9ACTN</name>
<sequence length="272" mass="28418">MTGVGLNGAVVNLEFGAHLGADAIARASAQGLDIVQTFLGDPQAFKGHAVPHADGAAGFRAEAEAAGVGVFVHAPYIVNVATTNNRVRIPSRQILAKQVRMATEIGARGVIVHGGHLGAKDDPEVGFDNWRKAVEGLELTVPILIENTAGGTNAMARHLERIARLWEAVQAADGAENVGFCLDTCHAHAGGLDLATVVADVRAITGRIDLVHLNDSRDPADSGADRHEILGRGQIDPDALAAIARDAGAPVILETSDAVPHPAQIAWVRERL</sequence>
<dbReference type="Gene3D" id="3.20.20.150">
    <property type="entry name" value="Divalent-metal-dependent TIM barrel enzymes"/>
    <property type="match status" value="1"/>
</dbReference>
<dbReference type="SUPFAM" id="SSF51658">
    <property type="entry name" value="Xylose isomerase-like"/>
    <property type="match status" value="1"/>
</dbReference>
<dbReference type="GO" id="GO:0008833">
    <property type="term" value="F:deoxyribonuclease IV (phage-T4-induced) activity"/>
    <property type="evidence" value="ECO:0007669"/>
    <property type="project" value="UniProtKB-EC"/>
</dbReference>
<keyword evidence="5 9" id="KW-0378">Hydrolase</keyword>
<feature type="domain" description="Xylose isomerase-like TIM barrel" evidence="8">
    <location>
        <begin position="25"/>
        <end position="266"/>
    </location>
</feature>
<dbReference type="Proteomes" id="UP001434337">
    <property type="component" value="Chromosome"/>
</dbReference>
<dbReference type="PANTHER" id="PTHR21445">
    <property type="entry name" value="ENDONUCLEASE IV ENDODEOXYRIBONUCLEASE IV"/>
    <property type="match status" value="1"/>
</dbReference>
<evidence type="ECO:0000313" key="10">
    <source>
        <dbReference type="Proteomes" id="UP001434337"/>
    </source>
</evidence>
<keyword evidence="7" id="KW-0234">DNA repair</keyword>
<evidence type="ECO:0000256" key="1">
    <source>
        <dbReference type="ARBA" id="ARBA00001947"/>
    </source>
</evidence>
<dbReference type="SMART" id="SM00518">
    <property type="entry name" value="AP2Ec"/>
    <property type="match status" value="1"/>
</dbReference>
<dbReference type="InterPro" id="IPR013022">
    <property type="entry name" value="Xyl_isomerase-like_TIM-brl"/>
</dbReference>
<comment type="similarity">
    <text evidence="2">Belongs to the AP endonuclease 2 family.</text>
</comment>
<comment type="cofactor">
    <cofactor evidence="1">
        <name>Zn(2+)</name>
        <dbReference type="ChEBI" id="CHEBI:29105"/>
    </cofactor>
</comment>
<evidence type="ECO:0000256" key="6">
    <source>
        <dbReference type="ARBA" id="ARBA00022833"/>
    </source>
</evidence>
<dbReference type="InterPro" id="IPR018246">
    <property type="entry name" value="AP_endonuc_F2_Zn_BS"/>
</dbReference>
<organism evidence="9 10">
    <name type="scientific">Propioniciclava soli</name>
    <dbReference type="NCBI Taxonomy" id="2775081"/>
    <lineage>
        <taxon>Bacteria</taxon>
        <taxon>Bacillati</taxon>
        <taxon>Actinomycetota</taxon>
        <taxon>Actinomycetes</taxon>
        <taxon>Propionibacteriales</taxon>
        <taxon>Propionibacteriaceae</taxon>
        <taxon>Propioniciclava</taxon>
    </lineage>
</organism>
<evidence type="ECO:0000259" key="8">
    <source>
        <dbReference type="Pfam" id="PF01261"/>
    </source>
</evidence>
<keyword evidence="4" id="KW-0227">DNA damage</keyword>
<evidence type="ECO:0000256" key="5">
    <source>
        <dbReference type="ARBA" id="ARBA00022801"/>
    </source>
</evidence>
<dbReference type="InterPro" id="IPR001719">
    <property type="entry name" value="AP_endonuc_2"/>
</dbReference>
<evidence type="ECO:0000313" key="9">
    <source>
        <dbReference type="EMBL" id="WZW98310.1"/>
    </source>
</evidence>
<dbReference type="PANTHER" id="PTHR21445:SF0">
    <property type="entry name" value="APURINIC-APYRIMIDINIC ENDONUCLEASE"/>
    <property type="match status" value="1"/>
</dbReference>
<dbReference type="Pfam" id="PF01261">
    <property type="entry name" value="AP_endonuc_2"/>
    <property type="match status" value="1"/>
</dbReference>
<dbReference type="EC" id="3.1.21.2" evidence="9"/>
<dbReference type="InterPro" id="IPR036237">
    <property type="entry name" value="Xyl_isomerase-like_sf"/>
</dbReference>
<accession>A0ABZ3C6X1</accession>
<keyword evidence="6" id="KW-0862">Zinc</keyword>
<dbReference type="RefSeq" id="WP_342372381.1">
    <property type="nucleotide sequence ID" value="NZ_CP115965.1"/>
</dbReference>